<dbReference type="PANTHER" id="PTHR12843">
    <property type="entry name" value="PROTEIN-LYSINE N-METHYLTRANSFERASE METTL10"/>
    <property type="match status" value="1"/>
</dbReference>
<keyword evidence="2 5" id="KW-0489">Methyltransferase</keyword>
<dbReference type="InterPro" id="IPR029063">
    <property type="entry name" value="SAM-dependent_MTases_sf"/>
</dbReference>
<accession>A0A8I6S3N1</accession>
<dbReference type="SUPFAM" id="SSF53335">
    <property type="entry name" value="S-adenosyl-L-methionine-dependent methyltransferases"/>
    <property type="match status" value="1"/>
</dbReference>
<dbReference type="EC" id="2.1.1.-" evidence="5"/>
<dbReference type="GO" id="GO:0016279">
    <property type="term" value="F:protein-lysine N-methyltransferase activity"/>
    <property type="evidence" value="ECO:0007669"/>
    <property type="project" value="UniProtKB-UniRule"/>
</dbReference>
<dbReference type="AlphaFoldDB" id="A0A8I6S3N1"/>
<comment type="similarity">
    <text evidence="5">Belongs to the class I-like SAM-binding methyltransferase superfamily. EFM4 family.</text>
</comment>
<evidence type="ECO:0000256" key="2">
    <source>
        <dbReference type="ARBA" id="ARBA00022603"/>
    </source>
</evidence>
<proteinExistence type="inferred from homology"/>
<dbReference type="OMA" id="PTPSFQF"/>
<dbReference type="EnsemblMetazoa" id="XM_014401022.2">
    <property type="protein sequence ID" value="XP_014256508.1"/>
    <property type="gene ID" value="LOC106670559"/>
</dbReference>
<protein>
    <recommendedName>
        <fullName evidence="5">Protein-lysine N-methyltransferase 106670559</fullName>
        <ecNumber evidence="5">2.1.1.-</ecNumber>
    </recommendedName>
</protein>
<keyword evidence="8" id="KW-1185">Reference proteome</keyword>
<dbReference type="GO" id="GO:0032259">
    <property type="term" value="P:methylation"/>
    <property type="evidence" value="ECO:0007669"/>
    <property type="project" value="UniProtKB-KW"/>
</dbReference>
<dbReference type="Pfam" id="PF13847">
    <property type="entry name" value="Methyltransf_31"/>
    <property type="match status" value="1"/>
</dbReference>
<evidence type="ECO:0000259" key="6">
    <source>
        <dbReference type="Pfam" id="PF13847"/>
    </source>
</evidence>
<comment type="function">
    <text evidence="5">S-adenosyl-L-methionine-dependent protein-lysine N-methyltransferase that methylates elongation factor 1-alpha.</text>
</comment>
<evidence type="ECO:0000256" key="5">
    <source>
        <dbReference type="HAMAP-Rule" id="MF_03188"/>
    </source>
</evidence>
<evidence type="ECO:0000313" key="7">
    <source>
        <dbReference type="EnsemblMetazoa" id="XP_014256508.1"/>
    </source>
</evidence>
<evidence type="ECO:0000256" key="3">
    <source>
        <dbReference type="ARBA" id="ARBA00022679"/>
    </source>
</evidence>
<name>A0A8I6S3N1_CIMLE</name>
<evidence type="ECO:0000256" key="1">
    <source>
        <dbReference type="ARBA" id="ARBA00022490"/>
    </source>
</evidence>
<dbReference type="HAMAP" id="MF_03188">
    <property type="entry name" value="Methyltr_EFM4"/>
    <property type="match status" value="1"/>
</dbReference>
<evidence type="ECO:0000256" key="4">
    <source>
        <dbReference type="ARBA" id="ARBA00022691"/>
    </source>
</evidence>
<dbReference type="CDD" id="cd02440">
    <property type="entry name" value="AdoMet_MTases"/>
    <property type="match status" value="1"/>
</dbReference>
<reference evidence="7" key="1">
    <citation type="submission" date="2022-01" db="UniProtKB">
        <authorList>
            <consortium name="EnsemblMetazoa"/>
        </authorList>
    </citation>
    <scope>IDENTIFICATION</scope>
</reference>
<dbReference type="Gene3D" id="3.40.50.150">
    <property type="entry name" value="Vaccinia Virus protein VP39"/>
    <property type="match status" value="1"/>
</dbReference>
<comment type="subcellular location">
    <subcellularLocation>
        <location evidence="5">Cytoplasm</location>
    </subcellularLocation>
</comment>
<dbReference type="Proteomes" id="UP000494040">
    <property type="component" value="Unassembled WGS sequence"/>
</dbReference>
<dbReference type="InterPro" id="IPR025714">
    <property type="entry name" value="Methyltranfer_dom"/>
</dbReference>
<keyword evidence="1 5" id="KW-0963">Cytoplasm</keyword>
<dbReference type="KEGG" id="clec:106670559"/>
<dbReference type="PANTHER" id="PTHR12843:SF5">
    <property type="entry name" value="EEF1A LYSINE METHYLTRANSFERASE 2"/>
    <property type="match status" value="1"/>
</dbReference>
<keyword evidence="3 5" id="KW-0808">Transferase</keyword>
<organism evidence="7 8">
    <name type="scientific">Cimex lectularius</name>
    <name type="common">Bed bug</name>
    <name type="synonym">Acanthia lectularia</name>
    <dbReference type="NCBI Taxonomy" id="79782"/>
    <lineage>
        <taxon>Eukaryota</taxon>
        <taxon>Metazoa</taxon>
        <taxon>Ecdysozoa</taxon>
        <taxon>Arthropoda</taxon>
        <taxon>Hexapoda</taxon>
        <taxon>Insecta</taxon>
        <taxon>Pterygota</taxon>
        <taxon>Neoptera</taxon>
        <taxon>Paraneoptera</taxon>
        <taxon>Hemiptera</taxon>
        <taxon>Heteroptera</taxon>
        <taxon>Panheteroptera</taxon>
        <taxon>Cimicomorpha</taxon>
        <taxon>Cimicidae</taxon>
        <taxon>Cimex</taxon>
    </lineage>
</organism>
<dbReference type="InterPro" id="IPR026635">
    <property type="entry name" value="Efm4/METTL10"/>
</dbReference>
<evidence type="ECO:0000313" key="8">
    <source>
        <dbReference type="Proteomes" id="UP000494040"/>
    </source>
</evidence>
<sequence length="217" mass="24647">MEQEEEELGPSELGTREYWCSIYERDRKNYINHGDVGEIWFGEESEMRVLSWMTRNDLPNDSKIIDLGCGNGMMLIELAREGYNNLTGVDYCEDAIELCKSIIESQSMMISLKVADLTGEVSNLYGFDIALDKGTYDAISLNPEDTQYKRQKYIQNVATILRKNGLLIITSCNWTAAEIIKHFNAEFKHKHTIPTPSFKFGGKVGNVVSTVVLEKLK</sequence>
<gene>
    <name evidence="7" type="primary">106670559</name>
</gene>
<feature type="domain" description="Methyltransferase" evidence="6">
    <location>
        <begin position="61"/>
        <end position="193"/>
    </location>
</feature>
<dbReference type="GO" id="GO:0005737">
    <property type="term" value="C:cytoplasm"/>
    <property type="evidence" value="ECO:0007669"/>
    <property type="project" value="UniProtKB-SubCell"/>
</dbReference>
<dbReference type="OrthoDB" id="540004at2759"/>
<keyword evidence="4 5" id="KW-0949">S-adenosyl-L-methionine</keyword>